<dbReference type="Proteomes" id="UP000515258">
    <property type="component" value="Segment"/>
</dbReference>
<accession>A0A7G5B820</accession>
<evidence type="ECO:0000259" key="1">
    <source>
        <dbReference type="Pfam" id="PF13392"/>
    </source>
</evidence>
<name>A0A7G5B820_9CAUD</name>
<protein>
    <recommendedName>
        <fullName evidence="1">HNH nuclease domain-containing protein</fullName>
    </recommendedName>
</protein>
<dbReference type="EMBL" id="MT740726">
    <property type="protein sequence ID" value="QMV32443.1"/>
    <property type="molecule type" value="Genomic_DNA"/>
</dbReference>
<sequence length="168" mass="18907">MSNIAAELTADSVRELLDYDPSTGAFRWRKTGKGRRLDLAAGSPDRHGYLQTRINGRIYFNHRLAWLYMFGTWPEFVIDHINGNPSDNRIDNLRDVPRKTNQENQRKAASSNKTTGLLGASLHKGTGKFVAAIQSGRRSRYLGLHETPELAHEAYLSAKRTMHEGATI</sequence>
<dbReference type="InterPro" id="IPR003615">
    <property type="entry name" value="HNH_nuc"/>
</dbReference>
<dbReference type="InterPro" id="IPR016177">
    <property type="entry name" value="DNA-bd_dom_sf"/>
</dbReference>
<dbReference type="Gene3D" id="3.90.75.20">
    <property type="match status" value="1"/>
</dbReference>
<proteinExistence type="predicted"/>
<feature type="domain" description="HNH nuclease" evidence="1">
    <location>
        <begin position="60"/>
        <end position="102"/>
    </location>
</feature>
<dbReference type="SUPFAM" id="SSF54060">
    <property type="entry name" value="His-Me finger endonucleases"/>
    <property type="match status" value="1"/>
</dbReference>
<dbReference type="Pfam" id="PF13392">
    <property type="entry name" value="HNH_3"/>
    <property type="match status" value="1"/>
</dbReference>
<evidence type="ECO:0000313" key="3">
    <source>
        <dbReference type="Proteomes" id="UP000515258"/>
    </source>
</evidence>
<evidence type="ECO:0000313" key="2">
    <source>
        <dbReference type="EMBL" id="QMV32443.1"/>
    </source>
</evidence>
<dbReference type="GO" id="GO:0003677">
    <property type="term" value="F:DNA binding"/>
    <property type="evidence" value="ECO:0007669"/>
    <property type="project" value="InterPro"/>
</dbReference>
<dbReference type="SUPFAM" id="SSF54171">
    <property type="entry name" value="DNA-binding domain"/>
    <property type="match status" value="1"/>
</dbReference>
<organism evidence="2 3">
    <name type="scientific">Ralstonia phage Albius</name>
    <dbReference type="NCBI Taxonomy" id="2759712"/>
    <lineage>
        <taxon>Viruses</taxon>
        <taxon>Duplodnaviria</taxon>
        <taxon>Heunggongvirae</taxon>
        <taxon>Uroviricota</taxon>
        <taxon>Caudoviricetes</taxon>
        <taxon>Rahariannevirus</taxon>
        <taxon>Rahariannevirus raharianne</taxon>
    </lineage>
</organism>
<reference evidence="2 3" key="1">
    <citation type="submission" date="2020-07" db="EMBL/GenBank/DDBJ databases">
        <title>Ralstonia phages.</title>
        <authorList>
            <person name="Trotereau A."/>
            <person name="Boyer C."/>
            <person name="Torres-Barcelo C."/>
        </authorList>
    </citation>
    <scope>NUCLEOTIDE SEQUENCE [LARGE SCALE GENOMIC DNA]</scope>
</reference>
<dbReference type="InterPro" id="IPR044925">
    <property type="entry name" value="His-Me_finger_sf"/>
</dbReference>
<gene>
    <name evidence="2" type="ORF">U2_00068</name>
</gene>